<evidence type="ECO:0000256" key="8">
    <source>
        <dbReference type="ARBA" id="ARBA00022692"/>
    </source>
</evidence>
<dbReference type="EC" id="2.7.8.8" evidence="4"/>
<evidence type="ECO:0000256" key="15">
    <source>
        <dbReference type="RuleBase" id="RU003750"/>
    </source>
</evidence>
<dbReference type="PANTHER" id="PTHR14269">
    <property type="entry name" value="CDP-DIACYLGLYCEROL--GLYCEROL-3-PHOSPHATE 3-PHOSPHATIDYLTRANSFERASE-RELATED"/>
    <property type="match status" value="1"/>
</dbReference>
<keyword evidence="18" id="KW-1185">Reference proteome</keyword>
<reference evidence="18" key="1">
    <citation type="submission" date="2023-05" db="EMBL/GenBank/DDBJ databases">
        <title>Sedimentitalea sp. nov. JM2-8.</title>
        <authorList>
            <person name="Huang J."/>
        </authorList>
    </citation>
    <scope>NUCLEOTIDE SEQUENCE [LARGE SCALE GENOMIC DNA]</scope>
    <source>
        <strain evidence="18">KHS03</strain>
    </source>
</reference>
<keyword evidence="6" id="KW-0444">Lipid biosynthesis</keyword>
<evidence type="ECO:0000256" key="9">
    <source>
        <dbReference type="ARBA" id="ARBA00022989"/>
    </source>
</evidence>
<dbReference type="Pfam" id="PF01066">
    <property type="entry name" value="CDP-OH_P_transf"/>
    <property type="match status" value="1"/>
</dbReference>
<protein>
    <recommendedName>
        <fullName evidence="5">CDP-diacylglycerol--serine O-phosphatidyltransferase</fullName>
        <ecNumber evidence="4">2.7.8.8</ecNumber>
    </recommendedName>
    <alternativeName>
        <fullName evidence="14">Phosphatidylserine synthase</fullName>
    </alternativeName>
</protein>
<dbReference type="EMBL" id="JASMWN010000006">
    <property type="protein sequence ID" value="MDU9004096.1"/>
    <property type="molecule type" value="Genomic_DNA"/>
</dbReference>
<accession>A0ABU3VD49</accession>
<dbReference type="PANTHER" id="PTHR14269:SF61">
    <property type="entry name" value="CDP-DIACYLGLYCEROL--SERINE O-PHOSPHATIDYLTRANSFERASE"/>
    <property type="match status" value="1"/>
</dbReference>
<feature type="transmembrane region" description="Helical" evidence="16">
    <location>
        <begin position="204"/>
        <end position="227"/>
    </location>
</feature>
<evidence type="ECO:0000256" key="14">
    <source>
        <dbReference type="ARBA" id="ARBA00032361"/>
    </source>
</evidence>
<dbReference type="Proteomes" id="UP001255416">
    <property type="component" value="Unassembled WGS sequence"/>
</dbReference>
<dbReference type="InterPro" id="IPR048254">
    <property type="entry name" value="CDP_ALCOHOL_P_TRANSF_CS"/>
</dbReference>
<keyword evidence="8 16" id="KW-0812">Transmembrane</keyword>
<sequence length="248" mass="26756">MKEDRHPQRSDMPLTMLLPNVVTITALCAGLTAIKMGFHGQFKGAVIMILIACVLDGMDGKLARLLRSESPMGAELDSLADAVNFGVAPALLVYAFAMQDTTGAGWIAALVYAVTCVMRLARFNLDSKSETTSPSGSRFVGVPAPAGAFLVLLPLFLSFQANDPDLIPPLLVGCYMIGIGLLMISRIPTFSFKKTRVARKSVKFLLLGFVFLAAALLTQTWLTLIALELAYAISVVWAWVTRDNIEAT</sequence>
<evidence type="ECO:0000313" key="18">
    <source>
        <dbReference type="Proteomes" id="UP001255416"/>
    </source>
</evidence>
<gene>
    <name evidence="17" type="primary">pssA</name>
    <name evidence="17" type="ORF">QO231_09555</name>
</gene>
<feature type="transmembrane region" description="Helical" evidence="16">
    <location>
        <begin position="166"/>
        <end position="184"/>
    </location>
</feature>
<feature type="transmembrane region" description="Helical" evidence="16">
    <location>
        <begin position="142"/>
        <end position="160"/>
    </location>
</feature>
<evidence type="ECO:0000256" key="13">
    <source>
        <dbReference type="ARBA" id="ARBA00023264"/>
    </source>
</evidence>
<evidence type="ECO:0000313" key="17">
    <source>
        <dbReference type="EMBL" id="MDU9004096.1"/>
    </source>
</evidence>
<evidence type="ECO:0000256" key="11">
    <source>
        <dbReference type="ARBA" id="ARBA00023136"/>
    </source>
</evidence>
<evidence type="ECO:0000256" key="6">
    <source>
        <dbReference type="ARBA" id="ARBA00022516"/>
    </source>
</evidence>
<keyword evidence="10" id="KW-0443">Lipid metabolism</keyword>
<feature type="transmembrane region" description="Helical" evidence="16">
    <location>
        <begin position="103"/>
        <end position="121"/>
    </location>
</feature>
<evidence type="ECO:0000256" key="7">
    <source>
        <dbReference type="ARBA" id="ARBA00022679"/>
    </source>
</evidence>
<dbReference type="GO" id="GO:0003882">
    <property type="term" value="F:CDP-diacylglycerol-serine O-phosphatidyltransferase activity"/>
    <property type="evidence" value="ECO:0007669"/>
    <property type="project" value="UniProtKB-EC"/>
</dbReference>
<feature type="transmembrane region" description="Helical" evidence="16">
    <location>
        <begin position="12"/>
        <end position="34"/>
    </location>
</feature>
<dbReference type="Gene3D" id="1.20.120.1760">
    <property type="match status" value="1"/>
</dbReference>
<evidence type="ECO:0000256" key="5">
    <source>
        <dbReference type="ARBA" id="ARBA00017171"/>
    </source>
</evidence>
<evidence type="ECO:0000256" key="12">
    <source>
        <dbReference type="ARBA" id="ARBA00023209"/>
    </source>
</evidence>
<evidence type="ECO:0000256" key="3">
    <source>
        <dbReference type="ARBA" id="ARBA00010441"/>
    </source>
</evidence>
<keyword evidence="9 16" id="KW-1133">Transmembrane helix</keyword>
<dbReference type="InterPro" id="IPR050324">
    <property type="entry name" value="CDP-alcohol_PTase-I"/>
</dbReference>
<evidence type="ECO:0000256" key="16">
    <source>
        <dbReference type="SAM" id="Phobius"/>
    </source>
</evidence>
<comment type="caution">
    <text evidence="17">The sequence shown here is derived from an EMBL/GenBank/DDBJ whole genome shotgun (WGS) entry which is preliminary data.</text>
</comment>
<organism evidence="17 18">
    <name type="scientific">Sedimentitalea todarodis</name>
    <dbReference type="NCBI Taxonomy" id="1631240"/>
    <lineage>
        <taxon>Bacteria</taxon>
        <taxon>Pseudomonadati</taxon>
        <taxon>Pseudomonadota</taxon>
        <taxon>Alphaproteobacteria</taxon>
        <taxon>Rhodobacterales</taxon>
        <taxon>Paracoccaceae</taxon>
        <taxon>Sedimentitalea</taxon>
    </lineage>
</organism>
<dbReference type="NCBIfam" id="TIGR00473">
    <property type="entry name" value="pssA"/>
    <property type="match status" value="1"/>
</dbReference>
<evidence type="ECO:0000256" key="1">
    <source>
        <dbReference type="ARBA" id="ARBA00000287"/>
    </source>
</evidence>
<dbReference type="InterPro" id="IPR004533">
    <property type="entry name" value="CDP-diaglyc--ser_O-PTrfase"/>
</dbReference>
<evidence type="ECO:0000256" key="10">
    <source>
        <dbReference type="ARBA" id="ARBA00023098"/>
    </source>
</evidence>
<evidence type="ECO:0000256" key="4">
    <source>
        <dbReference type="ARBA" id="ARBA00013174"/>
    </source>
</evidence>
<name>A0ABU3VD49_9RHOB</name>
<keyword evidence="13" id="KW-1208">Phospholipid metabolism</keyword>
<evidence type="ECO:0000256" key="2">
    <source>
        <dbReference type="ARBA" id="ARBA00004127"/>
    </source>
</evidence>
<comment type="similarity">
    <text evidence="3 15">Belongs to the CDP-alcohol phosphatidyltransferase class-I family.</text>
</comment>
<comment type="catalytic activity">
    <reaction evidence="1">
        <text>a CDP-1,2-diacyl-sn-glycerol + L-serine = a 1,2-diacyl-sn-glycero-3-phospho-L-serine + CMP + H(+)</text>
        <dbReference type="Rhea" id="RHEA:16913"/>
        <dbReference type="ChEBI" id="CHEBI:15378"/>
        <dbReference type="ChEBI" id="CHEBI:33384"/>
        <dbReference type="ChEBI" id="CHEBI:57262"/>
        <dbReference type="ChEBI" id="CHEBI:58332"/>
        <dbReference type="ChEBI" id="CHEBI:60377"/>
        <dbReference type="EC" id="2.7.8.8"/>
    </reaction>
</comment>
<keyword evidence="12" id="KW-0594">Phospholipid biosynthesis</keyword>
<keyword evidence="11 16" id="KW-0472">Membrane</keyword>
<dbReference type="InterPro" id="IPR000462">
    <property type="entry name" value="CDP-OH_P_trans"/>
</dbReference>
<dbReference type="InterPro" id="IPR043130">
    <property type="entry name" value="CDP-OH_PTrfase_TM_dom"/>
</dbReference>
<dbReference type="PROSITE" id="PS00379">
    <property type="entry name" value="CDP_ALCOHOL_P_TRANSF"/>
    <property type="match status" value="1"/>
</dbReference>
<comment type="subcellular location">
    <subcellularLocation>
        <location evidence="2">Endomembrane system</location>
        <topology evidence="2">Multi-pass membrane protein</topology>
    </subcellularLocation>
</comment>
<keyword evidence="7 15" id="KW-0808">Transferase</keyword>
<proteinExistence type="inferred from homology"/>
<dbReference type="RefSeq" id="WP_316775517.1">
    <property type="nucleotide sequence ID" value="NZ_JASMWN010000006.1"/>
</dbReference>